<reference evidence="1" key="1">
    <citation type="submission" date="2021-06" db="EMBL/GenBank/DDBJ databases">
        <authorList>
            <person name="Kallberg Y."/>
            <person name="Tangrot J."/>
            <person name="Rosling A."/>
        </authorList>
    </citation>
    <scope>NUCLEOTIDE SEQUENCE</scope>
    <source>
        <strain evidence="1">IL203A</strain>
    </source>
</reference>
<accession>A0ACA9Q6U4</accession>
<gene>
    <name evidence="1" type="ORF">DHETER_LOCUS13929</name>
</gene>
<evidence type="ECO:0000313" key="2">
    <source>
        <dbReference type="Proteomes" id="UP000789702"/>
    </source>
</evidence>
<proteinExistence type="predicted"/>
<name>A0ACA9Q6U4_9GLOM</name>
<protein>
    <submittedName>
        <fullName evidence="1">2077_t:CDS:1</fullName>
    </submittedName>
</protein>
<sequence>MSMNRSMNARSWTKLTLTELKDLCAACGLSVEGNKEELGERLQAYFDKRRDKEPEPQPRENNKGRESGVRDPRDKTGEAVDVNLDADGGESQEVDNGIREEFEAHFKGKEKIKLVPVDVFLTALSSIKRKMDRSFSALYREIEDGDGLDEAWLKVKFSRARDQYEYKFLTKIGRCLDKAIRILLDSTRKEFVGVRDEVKARAVTLRLADNKGWSTTLQIVGSNDKIMDKYKDRIPLFGQAGQTPCSYSWRYRRRARRYQQKRRRESPTSSDLERDYYERSKKKERKILSFQARNFYGYSDRQGTIT</sequence>
<comment type="caution">
    <text evidence="1">The sequence shown here is derived from an EMBL/GenBank/DDBJ whole genome shotgun (WGS) entry which is preliminary data.</text>
</comment>
<evidence type="ECO:0000313" key="1">
    <source>
        <dbReference type="EMBL" id="CAG8738970.1"/>
    </source>
</evidence>
<keyword evidence="2" id="KW-1185">Reference proteome</keyword>
<dbReference type="EMBL" id="CAJVPU010040292">
    <property type="protein sequence ID" value="CAG8738970.1"/>
    <property type="molecule type" value="Genomic_DNA"/>
</dbReference>
<feature type="non-terminal residue" evidence="1">
    <location>
        <position position="306"/>
    </location>
</feature>
<dbReference type="Proteomes" id="UP000789702">
    <property type="component" value="Unassembled WGS sequence"/>
</dbReference>
<organism evidence="1 2">
    <name type="scientific">Dentiscutata heterogama</name>
    <dbReference type="NCBI Taxonomy" id="1316150"/>
    <lineage>
        <taxon>Eukaryota</taxon>
        <taxon>Fungi</taxon>
        <taxon>Fungi incertae sedis</taxon>
        <taxon>Mucoromycota</taxon>
        <taxon>Glomeromycotina</taxon>
        <taxon>Glomeromycetes</taxon>
        <taxon>Diversisporales</taxon>
        <taxon>Gigasporaceae</taxon>
        <taxon>Dentiscutata</taxon>
    </lineage>
</organism>